<evidence type="ECO:0000313" key="2">
    <source>
        <dbReference type="Proteomes" id="UP000789901"/>
    </source>
</evidence>
<proteinExistence type="predicted"/>
<name>A0ABN7VP97_GIGMA</name>
<feature type="non-terminal residue" evidence="1">
    <location>
        <position position="1"/>
    </location>
</feature>
<comment type="caution">
    <text evidence="1">The sequence shown here is derived from an EMBL/GenBank/DDBJ whole genome shotgun (WGS) entry which is preliminary data.</text>
</comment>
<keyword evidence="2" id="KW-1185">Reference proteome</keyword>
<reference evidence="1 2" key="1">
    <citation type="submission" date="2021-06" db="EMBL/GenBank/DDBJ databases">
        <authorList>
            <person name="Kallberg Y."/>
            <person name="Tangrot J."/>
            <person name="Rosling A."/>
        </authorList>
    </citation>
    <scope>NUCLEOTIDE SEQUENCE [LARGE SCALE GENOMIC DNA]</scope>
    <source>
        <strain evidence="1 2">120-4 pot B 10/14</strain>
    </source>
</reference>
<evidence type="ECO:0000313" key="1">
    <source>
        <dbReference type="EMBL" id="CAG8790555.1"/>
    </source>
</evidence>
<dbReference type="Proteomes" id="UP000789901">
    <property type="component" value="Unassembled WGS sequence"/>
</dbReference>
<accession>A0ABN7VP97</accession>
<protein>
    <submittedName>
        <fullName evidence="1">30041_t:CDS:1</fullName>
    </submittedName>
</protein>
<organism evidence="1 2">
    <name type="scientific">Gigaspora margarita</name>
    <dbReference type="NCBI Taxonomy" id="4874"/>
    <lineage>
        <taxon>Eukaryota</taxon>
        <taxon>Fungi</taxon>
        <taxon>Fungi incertae sedis</taxon>
        <taxon>Mucoromycota</taxon>
        <taxon>Glomeromycotina</taxon>
        <taxon>Glomeromycetes</taxon>
        <taxon>Diversisporales</taxon>
        <taxon>Gigasporaceae</taxon>
        <taxon>Gigaspora</taxon>
    </lineage>
</organism>
<sequence length="98" mass="11536">IEVKKDAIGRILDPPQEFRESYDKFIKKIEFEFVNKSVLCFIKLKQKLTYKLEFDLPCGLNISIQIFPEYYIWLATIVSLILLAQGEIKQGYIFDGLR</sequence>
<gene>
    <name evidence="1" type="ORF">GMARGA_LOCUS21158</name>
</gene>
<dbReference type="EMBL" id="CAJVQB010019262">
    <property type="protein sequence ID" value="CAG8790555.1"/>
    <property type="molecule type" value="Genomic_DNA"/>
</dbReference>